<dbReference type="EMBL" id="LC552830">
    <property type="protein sequence ID" value="BCG66156.1"/>
    <property type="molecule type" value="Genomic_DNA"/>
</dbReference>
<dbReference type="KEGG" id="vg:77609074"/>
<dbReference type="GeneID" id="77609074"/>
<organism evidence="2 3">
    <name type="scientific">Pseudomonas phage vB_PaeS-Yazdi-M</name>
    <dbReference type="NCBI Taxonomy" id="2746928"/>
    <lineage>
        <taxon>Viruses</taxon>
        <taxon>Duplodnaviria</taxon>
        <taxon>Heunggongvirae</taxon>
        <taxon>Uroviricota</taxon>
        <taxon>Caudoviricetes</taxon>
        <taxon>Jondennisvirinae</taxon>
        <taxon>Septimatrevirus</taxon>
        <taxon>Septimatrevirus yazdi</taxon>
    </lineage>
</organism>
<sequence>MYALILIACTVVAVAIHFGLIRPVMHAIERQREESRRRAALEAGLAAAARLQAFNARKPSNHRGAKLNAEREWQSQE</sequence>
<proteinExistence type="predicted"/>
<protein>
    <submittedName>
        <fullName evidence="2">Uncharacterized protein</fullName>
    </submittedName>
</protein>
<evidence type="ECO:0000256" key="1">
    <source>
        <dbReference type="SAM" id="MobiDB-lite"/>
    </source>
</evidence>
<evidence type="ECO:0000313" key="2">
    <source>
        <dbReference type="EMBL" id="BCG66156.1"/>
    </source>
</evidence>
<reference evidence="2 3" key="1">
    <citation type="submission" date="2020-06" db="EMBL/GenBank/DDBJ databases">
        <title>Analysis of phage genom.</title>
        <authorList>
            <person name="Yazdi M."/>
            <person name="Ghaemi E.A."/>
            <person name="Shirzad Aski H."/>
            <person name="Mohebbi A."/>
            <person name="Tabarraei A."/>
            <person name="Sabzali S."/>
        </authorList>
    </citation>
    <scope>NUCLEOTIDE SEQUENCE [LARGE SCALE GENOMIC DNA]</scope>
    <source>
        <strain evidence="3">vB_PaeS-Yazdi-M</strain>
    </source>
</reference>
<feature type="compositionally biased region" description="Basic and acidic residues" evidence="1">
    <location>
        <begin position="68"/>
        <end position="77"/>
    </location>
</feature>
<feature type="region of interest" description="Disordered" evidence="1">
    <location>
        <begin position="56"/>
        <end position="77"/>
    </location>
</feature>
<dbReference type="Proteomes" id="UP000509808">
    <property type="component" value="Segment"/>
</dbReference>
<accession>A0A6S6MEC1</accession>
<evidence type="ECO:0000313" key="3">
    <source>
        <dbReference type="Proteomes" id="UP000509808"/>
    </source>
</evidence>
<keyword evidence="3" id="KW-1185">Reference proteome</keyword>
<name>A0A6S6MEC1_9CAUD</name>
<dbReference type="RefSeq" id="YP_010597417.1">
    <property type="nucleotide sequence ID" value="NC_069742.1"/>
</dbReference>